<dbReference type="InterPro" id="IPR029444">
    <property type="entry name" value="INTS5_C"/>
</dbReference>
<dbReference type="Pfam" id="PF14838">
    <property type="entry name" value="INTS5_C"/>
    <property type="match status" value="1"/>
</dbReference>
<reference evidence="2 3" key="1">
    <citation type="journal article" date="2017" name="Gigascience">
        <title>Genome sequence of the small brown planthopper, Laodelphax striatellus.</title>
        <authorList>
            <person name="Zhu J."/>
            <person name="Jiang F."/>
            <person name="Wang X."/>
            <person name="Yang P."/>
            <person name="Bao Y."/>
            <person name="Zhao W."/>
            <person name="Wang W."/>
            <person name="Lu H."/>
            <person name="Wang Q."/>
            <person name="Cui N."/>
            <person name="Li J."/>
            <person name="Chen X."/>
            <person name="Luo L."/>
            <person name="Yu J."/>
            <person name="Kang L."/>
            <person name="Cui F."/>
        </authorList>
    </citation>
    <scope>NUCLEOTIDE SEQUENCE [LARGE SCALE GENOMIC DNA]</scope>
    <source>
        <strain evidence="2">Lst14</strain>
    </source>
</reference>
<organism evidence="2 3">
    <name type="scientific">Laodelphax striatellus</name>
    <name type="common">Small brown planthopper</name>
    <name type="synonym">Delphax striatella</name>
    <dbReference type="NCBI Taxonomy" id="195883"/>
    <lineage>
        <taxon>Eukaryota</taxon>
        <taxon>Metazoa</taxon>
        <taxon>Ecdysozoa</taxon>
        <taxon>Arthropoda</taxon>
        <taxon>Hexapoda</taxon>
        <taxon>Insecta</taxon>
        <taxon>Pterygota</taxon>
        <taxon>Neoptera</taxon>
        <taxon>Paraneoptera</taxon>
        <taxon>Hemiptera</taxon>
        <taxon>Auchenorrhyncha</taxon>
        <taxon>Fulgoroidea</taxon>
        <taxon>Delphacidae</taxon>
        <taxon>Criomorphinae</taxon>
        <taxon>Laodelphax</taxon>
    </lineage>
</organism>
<dbReference type="STRING" id="195883.A0A482X3S7"/>
<sequence>GTSSLIAHRHSSVFHAGIIGSGLRNEPTVPEISEHQIAVNTQSLVAMLRSCCLVESTQESLDAVISLALLLVELVSPDVMYNGLPWPEEEFCK</sequence>
<evidence type="ECO:0000259" key="1">
    <source>
        <dbReference type="Pfam" id="PF14838"/>
    </source>
</evidence>
<feature type="non-terminal residue" evidence="2">
    <location>
        <position position="1"/>
    </location>
</feature>
<dbReference type="GO" id="GO:0034472">
    <property type="term" value="P:snRNA 3'-end processing"/>
    <property type="evidence" value="ECO:0007669"/>
    <property type="project" value="TreeGrafter"/>
</dbReference>
<dbReference type="InParanoid" id="A0A482X3S7"/>
<comment type="caution">
    <text evidence="2">The sequence shown here is derived from an EMBL/GenBank/DDBJ whole genome shotgun (WGS) entry which is preliminary data.</text>
</comment>
<dbReference type="PANTHER" id="PTHR31697">
    <property type="entry name" value="INTEGRATOR COMPLEX SUBUNIT 5"/>
    <property type="match status" value="1"/>
</dbReference>
<dbReference type="EMBL" id="QKKF02018177">
    <property type="protein sequence ID" value="RZF40565.1"/>
    <property type="molecule type" value="Genomic_DNA"/>
</dbReference>
<feature type="non-terminal residue" evidence="2">
    <location>
        <position position="93"/>
    </location>
</feature>
<evidence type="ECO:0000313" key="2">
    <source>
        <dbReference type="EMBL" id="RZF40565.1"/>
    </source>
</evidence>
<dbReference type="InterPro" id="IPR040316">
    <property type="entry name" value="INTS5"/>
</dbReference>
<protein>
    <recommendedName>
        <fullName evidence="1">Integrator complex subunit 5 C-terminal domain-containing protein</fullName>
    </recommendedName>
</protein>
<dbReference type="GO" id="GO:0032039">
    <property type="term" value="C:integrator complex"/>
    <property type="evidence" value="ECO:0007669"/>
    <property type="project" value="InterPro"/>
</dbReference>
<keyword evidence="3" id="KW-1185">Reference proteome</keyword>
<gene>
    <name evidence="2" type="ORF">LSTR_LSTR017225</name>
</gene>
<name>A0A482X3S7_LAOST</name>
<dbReference type="AlphaFoldDB" id="A0A482X3S7"/>
<dbReference type="PANTHER" id="PTHR31697:SF2">
    <property type="entry name" value="INTEGRATOR COMPLEX SUBUNIT 5"/>
    <property type="match status" value="1"/>
</dbReference>
<evidence type="ECO:0000313" key="3">
    <source>
        <dbReference type="Proteomes" id="UP000291343"/>
    </source>
</evidence>
<dbReference type="OrthoDB" id="69088at2759"/>
<accession>A0A482X3S7</accession>
<dbReference type="SMR" id="A0A482X3S7"/>
<dbReference type="Proteomes" id="UP000291343">
    <property type="component" value="Unassembled WGS sequence"/>
</dbReference>
<proteinExistence type="predicted"/>
<feature type="domain" description="Integrator complex subunit 5 C-terminal" evidence="1">
    <location>
        <begin position="3"/>
        <end position="93"/>
    </location>
</feature>